<dbReference type="PRINTS" id="PR01727">
    <property type="entry name" value="DNABINDINGHU"/>
</dbReference>
<evidence type="ECO:0008006" key="3">
    <source>
        <dbReference type="Google" id="ProtNLM"/>
    </source>
</evidence>
<accession>A0A382GV60</accession>
<gene>
    <name evidence="2" type="ORF">METZ01_LOCUS231832</name>
</gene>
<dbReference type="InterPro" id="IPR000119">
    <property type="entry name" value="Hist_DNA-bd"/>
</dbReference>
<organism evidence="2">
    <name type="scientific">marine metagenome</name>
    <dbReference type="NCBI Taxonomy" id="408172"/>
    <lineage>
        <taxon>unclassified sequences</taxon>
        <taxon>metagenomes</taxon>
        <taxon>ecological metagenomes</taxon>
    </lineage>
</organism>
<proteinExistence type="predicted"/>
<dbReference type="GO" id="GO:0005829">
    <property type="term" value="C:cytosol"/>
    <property type="evidence" value="ECO:0007669"/>
    <property type="project" value="TreeGrafter"/>
</dbReference>
<dbReference type="AlphaFoldDB" id="A0A382GV60"/>
<dbReference type="EMBL" id="UINC01057621">
    <property type="protein sequence ID" value="SVB78978.1"/>
    <property type="molecule type" value="Genomic_DNA"/>
</dbReference>
<dbReference type="SMART" id="SM00411">
    <property type="entry name" value="BHL"/>
    <property type="match status" value="1"/>
</dbReference>
<dbReference type="InterPro" id="IPR010992">
    <property type="entry name" value="IHF-like_DNA-bd_dom_sf"/>
</dbReference>
<sequence>MIKSELVQKFCNMYPNLLRKDVEKILEIIFSEITKALCRGENIEIRGFGTYKITMRKARIGRNPKTAKTIQIPAKKAIKWKMSKTMYKRLNKNFTENNISGNY</sequence>
<protein>
    <recommendedName>
        <fullName evidence="3">Integration host factor subunit beta</fullName>
    </recommendedName>
</protein>
<dbReference type="Pfam" id="PF00216">
    <property type="entry name" value="Bac_DNA_binding"/>
    <property type="match status" value="1"/>
</dbReference>
<dbReference type="PANTHER" id="PTHR33175:SF3">
    <property type="entry name" value="DNA-BINDING PROTEIN HU-BETA"/>
    <property type="match status" value="1"/>
</dbReference>
<reference evidence="2" key="1">
    <citation type="submission" date="2018-05" db="EMBL/GenBank/DDBJ databases">
        <authorList>
            <person name="Lanie J.A."/>
            <person name="Ng W.-L."/>
            <person name="Kazmierczak K.M."/>
            <person name="Andrzejewski T.M."/>
            <person name="Davidsen T.M."/>
            <person name="Wayne K.J."/>
            <person name="Tettelin H."/>
            <person name="Glass J.I."/>
            <person name="Rusch D."/>
            <person name="Podicherti R."/>
            <person name="Tsui H.-C.T."/>
            <person name="Winkler M.E."/>
        </authorList>
    </citation>
    <scope>NUCLEOTIDE SEQUENCE</scope>
</reference>
<evidence type="ECO:0000313" key="2">
    <source>
        <dbReference type="EMBL" id="SVB78978.1"/>
    </source>
</evidence>
<dbReference type="GO" id="GO:0030527">
    <property type="term" value="F:structural constituent of chromatin"/>
    <property type="evidence" value="ECO:0007669"/>
    <property type="project" value="InterPro"/>
</dbReference>
<keyword evidence="1" id="KW-0238">DNA-binding</keyword>
<dbReference type="GO" id="GO:0003677">
    <property type="term" value="F:DNA binding"/>
    <property type="evidence" value="ECO:0007669"/>
    <property type="project" value="UniProtKB-KW"/>
</dbReference>
<dbReference type="Gene3D" id="4.10.520.10">
    <property type="entry name" value="IHF-like DNA-binding proteins"/>
    <property type="match status" value="1"/>
</dbReference>
<evidence type="ECO:0000256" key="1">
    <source>
        <dbReference type="ARBA" id="ARBA00023125"/>
    </source>
</evidence>
<dbReference type="SUPFAM" id="SSF47729">
    <property type="entry name" value="IHF-like DNA-binding proteins"/>
    <property type="match status" value="1"/>
</dbReference>
<dbReference type="CDD" id="cd13836">
    <property type="entry name" value="IHF_B"/>
    <property type="match status" value="1"/>
</dbReference>
<name>A0A382GV60_9ZZZZ</name>
<dbReference type="PANTHER" id="PTHR33175">
    <property type="entry name" value="DNA-BINDING PROTEIN HU"/>
    <property type="match status" value="1"/>
</dbReference>